<dbReference type="Proteomes" id="UP000582837">
    <property type="component" value="Unassembled WGS sequence"/>
</dbReference>
<sequence length="77" mass="8608">MGQSENLQRLVREIIQESELPRTLLAKDAEISRAAIEAWLSGNRNPTSQSAEQLAAGLERRATRLQYLAFRLRSGLG</sequence>
<keyword evidence="3" id="KW-1185">Reference proteome</keyword>
<comment type="caution">
    <text evidence="2">The sequence shown here is derived from an EMBL/GenBank/DDBJ whole genome shotgun (WGS) entry which is preliminary data.</text>
</comment>
<dbReference type="AlphaFoldDB" id="A0A841H3H0"/>
<dbReference type="RefSeq" id="WP_170038202.1">
    <property type="nucleotide sequence ID" value="NZ_JABDTL010000002.1"/>
</dbReference>
<name>A0A841H3H0_9BACT</name>
<organism evidence="2 3">
    <name type="scientific">Longimicrobium terrae</name>
    <dbReference type="NCBI Taxonomy" id="1639882"/>
    <lineage>
        <taxon>Bacteria</taxon>
        <taxon>Pseudomonadati</taxon>
        <taxon>Gemmatimonadota</taxon>
        <taxon>Longimicrobiia</taxon>
        <taxon>Longimicrobiales</taxon>
        <taxon>Longimicrobiaceae</taxon>
        <taxon>Longimicrobium</taxon>
    </lineage>
</organism>
<gene>
    <name evidence="2" type="ORF">HNQ61_004185</name>
</gene>
<evidence type="ECO:0000313" key="2">
    <source>
        <dbReference type="EMBL" id="MBB6072523.1"/>
    </source>
</evidence>
<dbReference type="SUPFAM" id="SSF47413">
    <property type="entry name" value="lambda repressor-like DNA-binding domains"/>
    <property type="match status" value="1"/>
</dbReference>
<dbReference type="PROSITE" id="PS50943">
    <property type="entry name" value="HTH_CROC1"/>
    <property type="match status" value="1"/>
</dbReference>
<protein>
    <submittedName>
        <fullName evidence="2">Transcriptional regulator with XRE-family HTH domain</fullName>
    </submittedName>
</protein>
<dbReference type="InterPro" id="IPR010982">
    <property type="entry name" value="Lambda_DNA-bd_dom_sf"/>
</dbReference>
<dbReference type="Gene3D" id="1.10.260.40">
    <property type="entry name" value="lambda repressor-like DNA-binding domains"/>
    <property type="match status" value="1"/>
</dbReference>
<dbReference type="EMBL" id="JACHIA010000015">
    <property type="protein sequence ID" value="MBB6072523.1"/>
    <property type="molecule type" value="Genomic_DNA"/>
</dbReference>
<feature type="domain" description="HTH cro/C1-type" evidence="1">
    <location>
        <begin position="11"/>
        <end position="65"/>
    </location>
</feature>
<proteinExistence type="predicted"/>
<reference evidence="2 3" key="1">
    <citation type="submission" date="2020-08" db="EMBL/GenBank/DDBJ databases">
        <title>Genomic Encyclopedia of Type Strains, Phase IV (KMG-IV): sequencing the most valuable type-strain genomes for metagenomic binning, comparative biology and taxonomic classification.</title>
        <authorList>
            <person name="Goeker M."/>
        </authorList>
    </citation>
    <scope>NUCLEOTIDE SEQUENCE [LARGE SCALE GENOMIC DNA]</scope>
    <source>
        <strain evidence="2 3">DSM 29007</strain>
    </source>
</reference>
<dbReference type="InterPro" id="IPR001387">
    <property type="entry name" value="Cro/C1-type_HTH"/>
</dbReference>
<evidence type="ECO:0000259" key="1">
    <source>
        <dbReference type="PROSITE" id="PS50943"/>
    </source>
</evidence>
<dbReference type="GO" id="GO:0003677">
    <property type="term" value="F:DNA binding"/>
    <property type="evidence" value="ECO:0007669"/>
    <property type="project" value="InterPro"/>
</dbReference>
<accession>A0A841H3H0</accession>
<evidence type="ECO:0000313" key="3">
    <source>
        <dbReference type="Proteomes" id="UP000582837"/>
    </source>
</evidence>